<reference evidence="7" key="1">
    <citation type="journal article" date="2020" name="Stud. Mycol.">
        <title>101 Dothideomycetes genomes: a test case for predicting lifestyles and emergence of pathogens.</title>
        <authorList>
            <person name="Haridas S."/>
            <person name="Albert R."/>
            <person name="Binder M."/>
            <person name="Bloem J."/>
            <person name="Labutti K."/>
            <person name="Salamov A."/>
            <person name="Andreopoulos B."/>
            <person name="Baker S."/>
            <person name="Barry K."/>
            <person name="Bills G."/>
            <person name="Bluhm B."/>
            <person name="Cannon C."/>
            <person name="Castanera R."/>
            <person name="Culley D."/>
            <person name="Daum C."/>
            <person name="Ezra D."/>
            <person name="Gonzalez J."/>
            <person name="Henrissat B."/>
            <person name="Kuo A."/>
            <person name="Liang C."/>
            <person name="Lipzen A."/>
            <person name="Lutzoni F."/>
            <person name="Magnuson J."/>
            <person name="Mondo S."/>
            <person name="Nolan M."/>
            <person name="Ohm R."/>
            <person name="Pangilinan J."/>
            <person name="Park H.-J."/>
            <person name="Ramirez L."/>
            <person name="Alfaro M."/>
            <person name="Sun H."/>
            <person name="Tritt A."/>
            <person name="Yoshinaga Y."/>
            <person name="Zwiers L.-H."/>
            <person name="Turgeon B."/>
            <person name="Goodwin S."/>
            <person name="Spatafora J."/>
            <person name="Crous P."/>
            <person name="Grigoriev I."/>
        </authorList>
    </citation>
    <scope>NUCLEOTIDE SEQUENCE</scope>
    <source>
        <strain evidence="7">CBS 125425</strain>
    </source>
</reference>
<feature type="region of interest" description="Disordered" evidence="6">
    <location>
        <begin position="468"/>
        <end position="501"/>
    </location>
</feature>
<dbReference type="EMBL" id="ML996101">
    <property type="protein sequence ID" value="KAF2740242.1"/>
    <property type="molecule type" value="Genomic_DNA"/>
</dbReference>
<feature type="compositionally biased region" description="Basic residues" evidence="6">
    <location>
        <begin position="14"/>
        <end position="33"/>
    </location>
</feature>
<dbReference type="AlphaFoldDB" id="A0A9P4RBC3"/>
<protein>
    <recommendedName>
        <fullName evidence="9">M protein repeat protein</fullName>
    </recommendedName>
</protein>
<dbReference type="Proteomes" id="UP000799444">
    <property type="component" value="Unassembled WGS sequence"/>
</dbReference>
<feature type="region of interest" description="Disordered" evidence="6">
    <location>
        <begin position="223"/>
        <end position="252"/>
    </location>
</feature>
<dbReference type="PANTHER" id="PTHR46349">
    <property type="entry name" value="CINGULIN-LIKE PROTEIN 1-RELATED"/>
    <property type="match status" value="1"/>
</dbReference>
<sequence length="605" mass="67509">MADEEKEKAEKVAAAKKRVAQMKEKRAKKAGGAKKKEDKTEPEAEASTATDKTEEKAEELAPQPPEATSASPGPIDDDDDDEEPAELPKPAQSHGRKPSVAVESRIRSTSFYRGDAAGTPISPTAATGEISKEIYQKQAQRIEELERENKRLTGDVEKGEQRWKQSEEELELLREEKGDAALAVERGKEADKLVSAPPQRLWEDMLLTLNTQKQEVESLKRQVSHLQTQSSKSNRRVSNASPNQSASIDDLNAQVASKSATIESLELEISNLNKQLNDQTSKASTYQAQISSLESSLQKAEQDASSTKTELSDLKANLEKASERADSEGTSRTSAETRIAQLEAELGAANRKASDSISRAELLEKKIETLTQLHRDNDTRNQTRIQEHKKVEREAAELRTRIAGLSNENARLREAEQRRRKLDISNIEDSSVQELVDEERDRLLAKLRELEEENFELRRGVWRDRRRSMQPGLGDESDQPYGSGFDDIDLSSGATPQRKQGSSFQDVINSGIAAFRGQPVHTRAGGTAAPYARSEDKDRGMSVGSLASLDDDFEFDESAFRQAQEDEQKKRIERIREIKRGLDNWRGWRADIVDIRAGFGGVFEV</sequence>
<keyword evidence="2" id="KW-0963">Cytoplasm</keyword>
<evidence type="ECO:0000256" key="5">
    <source>
        <dbReference type="SAM" id="Coils"/>
    </source>
</evidence>
<organism evidence="7 8">
    <name type="scientific">Polyplosphaeria fusca</name>
    <dbReference type="NCBI Taxonomy" id="682080"/>
    <lineage>
        <taxon>Eukaryota</taxon>
        <taxon>Fungi</taxon>
        <taxon>Dikarya</taxon>
        <taxon>Ascomycota</taxon>
        <taxon>Pezizomycotina</taxon>
        <taxon>Dothideomycetes</taxon>
        <taxon>Pleosporomycetidae</taxon>
        <taxon>Pleosporales</taxon>
        <taxon>Tetraplosphaeriaceae</taxon>
        <taxon>Polyplosphaeria</taxon>
    </lineage>
</organism>
<keyword evidence="4" id="KW-0505">Motor protein</keyword>
<feature type="coiled-coil region" evidence="5">
    <location>
        <begin position="135"/>
        <end position="176"/>
    </location>
</feature>
<evidence type="ECO:0000313" key="7">
    <source>
        <dbReference type="EMBL" id="KAF2740242.1"/>
    </source>
</evidence>
<keyword evidence="3" id="KW-0518">Myosin</keyword>
<evidence type="ECO:0000313" key="8">
    <source>
        <dbReference type="Proteomes" id="UP000799444"/>
    </source>
</evidence>
<gene>
    <name evidence="7" type="ORF">EJ04DRAFT_602678</name>
</gene>
<comment type="subcellular location">
    <subcellularLocation>
        <location evidence="1">Cytoplasm</location>
    </subcellularLocation>
</comment>
<evidence type="ECO:0008006" key="9">
    <source>
        <dbReference type="Google" id="ProtNLM"/>
    </source>
</evidence>
<dbReference type="PANTHER" id="PTHR46349:SF6">
    <property type="entry name" value="MYOSIN-6-LIKE"/>
    <property type="match status" value="1"/>
</dbReference>
<evidence type="ECO:0000256" key="6">
    <source>
        <dbReference type="SAM" id="MobiDB-lite"/>
    </source>
</evidence>
<proteinExistence type="predicted"/>
<dbReference type="OrthoDB" id="5413982at2759"/>
<accession>A0A9P4RBC3</accession>
<feature type="compositionally biased region" description="Polar residues" evidence="6">
    <location>
        <begin position="224"/>
        <end position="247"/>
    </location>
</feature>
<evidence type="ECO:0000256" key="2">
    <source>
        <dbReference type="ARBA" id="ARBA00022490"/>
    </source>
</evidence>
<feature type="compositionally biased region" description="Basic and acidic residues" evidence="6">
    <location>
        <begin position="1"/>
        <end position="13"/>
    </location>
</feature>
<name>A0A9P4RBC3_9PLEO</name>
<comment type="caution">
    <text evidence="7">The sequence shown here is derived from an EMBL/GenBank/DDBJ whole genome shotgun (WGS) entry which is preliminary data.</text>
</comment>
<feature type="region of interest" description="Disordered" evidence="6">
    <location>
        <begin position="1"/>
        <end position="129"/>
    </location>
</feature>
<evidence type="ECO:0000256" key="3">
    <source>
        <dbReference type="ARBA" id="ARBA00023123"/>
    </source>
</evidence>
<keyword evidence="8" id="KW-1185">Reference proteome</keyword>
<evidence type="ECO:0000256" key="4">
    <source>
        <dbReference type="ARBA" id="ARBA00023175"/>
    </source>
</evidence>
<feature type="compositionally biased region" description="Polar residues" evidence="6">
    <location>
        <begin position="492"/>
        <end position="501"/>
    </location>
</feature>
<feature type="compositionally biased region" description="Acidic residues" evidence="6">
    <location>
        <begin position="75"/>
        <end position="85"/>
    </location>
</feature>
<feature type="coiled-coil region" evidence="5">
    <location>
        <begin position="388"/>
        <end position="460"/>
    </location>
</feature>
<keyword evidence="5" id="KW-0175">Coiled coil</keyword>
<evidence type="ECO:0000256" key="1">
    <source>
        <dbReference type="ARBA" id="ARBA00004496"/>
    </source>
</evidence>
<dbReference type="Gene3D" id="1.20.5.340">
    <property type="match status" value="1"/>
</dbReference>